<protein>
    <submittedName>
        <fullName evidence="1">Uncharacterized protein</fullName>
    </submittedName>
</protein>
<reference evidence="2" key="1">
    <citation type="journal article" date="2017" name="Nat. Ecol. Evol.">
        <title>Genome expansion and lineage-specific genetic innovations in the forest pathogenic fungi Armillaria.</title>
        <authorList>
            <person name="Sipos G."/>
            <person name="Prasanna A.N."/>
            <person name="Walter M.C."/>
            <person name="O'Connor E."/>
            <person name="Balint B."/>
            <person name="Krizsan K."/>
            <person name="Kiss B."/>
            <person name="Hess J."/>
            <person name="Varga T."/>
            <person name="Slot J."/>
            <person name="Riley R."/>
            <person name="Boka B."/>
            <person name="Rigling D."/>
            <person name="Barry K."/>
            <person name="Lee J."/>
            <person name="Mihaltcheva S."/>
            <person name="LaButti K."/>
            <person name="Lipzen A."/>
            <person name="Waldron R."/>
            <person name="Moloney N.M."/>
            <person name="Sperisen C."/>
            <person name="Kredics L."/>
            <person name="Vagvoelgyi C."/>
            <person name="Patrignani A."/>
            <person name="Fitzpatrick D."/>
            <person name="Nagy I."/>
            <person name="Doyle S."/>
            <person name="Anderson J.B."/>
            <person name="Grigoriev I.V."/>
            <person name="Gueldener U."/>
            <person name="Muensterkoetter M."/>
            <person name="Nagy L.G."/>
        </authorList>
    </citation>
    <scope>NUCLEOTIDE SEQUENCE [LARGE SCALE GENOMIC DNA]</scope>
    <source>
        <strain evidence="2">Ar21-2</strain>
    </source>
</reference>
<name>A0A2H3DBK8_ARMGA</name>
<organism evidence="1 2">
    <name type="scientific">Armillaria gallica</name>
    <name type="common">Bulbous honey fungus</name>
    <name type="synonym">Armillaria bulbosa</name>
    <dbReference type="NCBI Taxonomy" id="47427"/>
    <lineage>
        <taxon>Eukaryota</taxon>
        <taxon>Fungi</taxon>
        <taxon>Dikarya</taxon>
        <taxon>Basidiomycota</taxon>
        <taxon>Agaricomycotina</taxon>
        <taxon>Agaricomycetes</taxon>
        <taxon>Agaricomycetidae</taxon>
        <taxon>Agaricales</taxon>
        <taxon>Marasmiineae</taxon>
        <taxon>Physalacriaceae</taxon>
        <taxon>Armillaria</taxon>
    </lineage>
</organism>
<evidence type="ECO:0000313" key="2">
    <source>
        <dbReference type="Proteomes" id="UP000217790"/>
    </source>
</evidence>
<dbReference type="Proteomes" id="UP000217790">
    <property type="component" value="Unassembled WGS sequence"/>
</dbReference>
<dbReference type="STRING" id="47427.A0A2H3DBK8"/>
<sequence>MKEEGSRLVFSAVGEANEEEKLGGAYILLLEVVEESDVMISEDTKVVQDKVWGDMSLLGGADQTLQMWLMST</sequence>
<dbReference type="AlphaFoldDB" id="A0A2H3DBK8"/>
<gene>
    <name evidence="1" type="ORF">ARMGADRAFT_1081938</name>
</gene>
<dbReference type="OrthoDB" id="542013at2759"/>
<dbReference type="InParanoid" id="A0A2H3DBK8"/>
<dbReference type="EMBL" id="KZ293662">
    <property type="protein sequence ID" value="PBK91174.1"/>
    <property type="molecule type" value="Genomic_DNA"/>
</dbReference>
<accession>A0A2H3DBK8</accession>
<keyword evidence="2" id="KW-1185">Reference proteome</keyword>
<proteinExistence type="predicted"/>
<evidence type="ECO:0000313" key="1">
    <source>
        <dbReference type="EMBL" id="PBK91174.1"/>
    </source>
</evidence>